<dbReference type="SUPFAM" id="SSF48452">
    <property type="entry name" value="TPR-like"/>
    <property type="match status" value="1"/>
</dbReference>
<evidence type="ECO:0000313" key="2">
    <source>
        <dbReference type="Proteomes" id="UP000243197"/>
    </source>
</evidence>
<dbReference type="InterPro" id="IPR041662">
    <property type="entry name" value="SusD-like_2"/>
</dbReference>
<dbReference type="EMBL" id="AP014564">
    <property type="protein sequence ID" value="BAV94426.1"/>
    <property type="molecule type" value="Genomic_DNA"/>
</dbReference>
<accession>A0A1J1DX43</accession>
<proteinExistence type="predicted"/>
<dbReference type="Pfam" id="PF12771">
    <property type="entry name" value="SusD-like_2"/>
    <property type="match status" value="1"/>
</dbReference>
<reference evidence="1 2" key="1">
    <citation type="submission" date="2014-03" db="EMBL/GenBank/DDBJ databases">
        <title>complete genome sequence of Flavobacteriaceae bacterium JBKA-6.</title>
        <authorList>
            <person name="Takano T."/>
            <person name="Nakamura Y."/>
            <person name="Takuma S."/>
            <person name="Yasuike M."/>
            <person name="Matsuyama T."/>
            <person name="Sakai T."/>
            <person name="Fujiwara A."/>
            <person name="Kimoto K."/>
            <person name="Fukuda Y."/>
            <person name="Kondo H."/>
            <person name="Hirono I."/>
            <person name="Nakayasu C."/>
        </authorList>
    </citation>
    <scope>NUCLEOTIDE SEQUENCE [LARGE SCALE GENOMIC DNA]</scope>
    <source>
        <strain evidence="1 2">JBKA-6</strain>
    </source>
</reference>
<dbReference type="Proteomes" id="UP000243197">
    <property type="component" value="Chromosome"/>
</dbReference>
<organism evidence="1 2">
    <name type="scientific">Ichthyobacterium seriolicida</name>
    <dbReference type="NCBI Taxonomy" id="242600"/>
    <lineage>
        <taxon>Bacteria</taxon>
        <taxon>Pseudomonadati</taxon>
        <taxon>Bacteroidota</taxon>
        <taxon>Flavobacteriia</taxon>
        <taxon>Flavobacteriales</taxon>
        <taxon>Ichthyobacteriaceae</taxon>
        <taxon>Ichthyobacterium</taxon>
    </lineage>
</organism>
<dbReference type="InterPro" id="IPR011990">
    <property type="entry name" value="TPR-like_helical_dom_sf"/>
</dbReference>
<dbReference type="AlphaFoldDB" id="A0A1J1DX43"/>
<dbReference type="KEGG" id="ise:JBKA6_0413"/>
<evidence type="ECO:0008006" key="3">
    <source>
        <dbReference type="Google" id="ProtNLM"/>
    </source>
</evidence>
<gene>
    <name evidence="1" type="ORF">JBKA6_0413</name>
</gene>
<evidence type="ECO:0000313" key="1">
    <source>
        <dbReference type="EMBL" id="BAV94426.1"/>
    </source>
</evidence>
<name>A0A1J1DX43_9FLAO</name>
<dbReference type="Gene3D" id="1.25.40.390">
    <property type="match status" value="1"/>
</dbReference>
<keyword evidence="2" id="KW-1185">Reference proteome</keyword>
<protein>
    <recommendedName>
        <fullName evidence="3">SusD/RagB family nutrient-binding outer membrane lipoprotein</fullName>
    </recommendedName>
</protein>
<sequence>MRGLSNLNEAKKLLKEDKGIKESVKKVRDAILDIHIVFAYSRLVETFGNIPYKEALDIENLSPKYDDAKTVYKDLISKLDKAIKAISANPQACGFPDDNVYTTTLGWKKFAAFLMFRMGLVMADVDETYAKDIVVKANNYGLFESSADNAYYNYKPVQPNQNRMYLALVASGRNDYVIAKTFIDVLESLNDPRISKLCTPVSPNKYLGGEIGKGSAYSEYSHVTDRFTKADAKGRIFDYSEVKLLLAEAVQRGFLAGDAKQHYDDGVTASIVFFGGTDAEATTYLAQPEVVYDATKWKERIGTQMWIAMYNRGSSAWLHWRRLDYPELAPAAEPFGGISQPPYRYTYPVSEQNLNKKSYEQASSAIGGDNLDTKLFWDKY</sequence>